<sequence length="238" mass="25701">MARTAARAAQRRTLSPIDAPQTAVLIANQLREKVLDGSFGPGEQLSEASLAGQLEVSRGPVREALQRLSQEGLLVSHRNRGVFVVELSADDVAEIYAARDAVETAAAQTVFGFPKTRKRAAVATLSKIVDGMPALIASGDWARVAKQDLAFHQALVDATGNSRLVRIYSTLAAESRMCMVHLANAYNRPHVLADEHRHLVDLLDSGALPELEAAIHEHMDTAVRDLTALMQQRDGGVL</sequence>
<dbReference type="InterPro" id="IPR011711">
    <property type="entry name" value="GntR_C"/>
</dbReference>
<keyword evidence="1" id="KW-0805">Transcription regulation</keyword>
<dbReference type="Pfam" id="PF07729">
    <property type="entry name" value="FCD"/>
    <property type="match status" value="1"/>
</dbReference>
<dbReference type="SMART" id="SM00895">
    <property type="entry name" value="FCD"/>
    <property type="match status" value="1"/>
</dbReference>
<evidence type="ECO:0000256" key="1">
    <source>
        <dbReference type="ARBA" id="ARBA00023015"/>
    </source>
</evidence>
<name>A0A6P2CKK2_9NOCA</name>
<evidence type="ECO:0000256" key="2">
    <source>
        <dbReference type="ARBA" id="ARBA00023125"/>
    </source>
</evidence>
<dbReference type="SUPFAM" id="SSF46785">
    <property type="entry name" value="Winged helix' DNA-binding domain"/>
    <property type="match status" value="1"/>
</dbReference>
<dbReference type="GO" id="GO:0003677">
    <property type="term" value="F:DNA binding"/>
    <property type="evidence" value="ECO:0007669"/>
    <property type="project" value="UniProtKB-KW"/>
</dbReference>
<dbReference type="PANTHER" id="PTHR43537">
    <property type="entry name" value="TRANSCRIPTIONAL REGULATOR, GNTR FAMILY"/>
    <property type="match status" value="1"/>
</dbReference>
<dbReference type="SMART" id="SM00345">
    <property type="entry name" value="HTH_GNTR"/>
    <property type="match status" value="1"/>
</dbReference>
<evidence type="ECO:0000313" key="5">
    <source>
        <dbReference type="EMBL" id="TXG91686.1"/>
    </source>
</evidence>
<evidence type="ECO:0000259" key="4">
    <source>
        <dbReference type="PROSITE" id="PS50949"/>
    </source>
</evidence>
<dbReference type="PANTHER" id="PTHR43537:SF5">
    <property type="entry name" value="UXU OPERON TRANSCRIPTIONAL REGULATOR"/>
    <property type="match status" value="1"/>
</dbReference>
<evidence type="ECO:0000256" key="3">
    <source>
        <dbReference type="ARBA" id="ARBA00023163"/>
    </source>
</evidence>
<dbReference type="CDD" id="cd07377">
    <property type="entry name" value="WHTH_GntR"/>
    <property type="match status" value="1"/>
</dbReference>
<gene>
    <name evidence="5" type="ORF">DW322_17675</name>
</gene>
<dbReference type="PROSITE" id="PS50949">
    <property type="entry name" value="HTH_GNTR"/>
    <property type="match status" value="1"/>
</dbReference>
<dbReference type="AlphaFoldDB" id="A0A6P2CKK2"/>
<comment type="caution">
    <text evidence="5">The sequence shown here is derived from an EMBL/GenBank/DDBJ whole genome shotgun (WGS) entry which is preliminary data.</text>
</comment>
<organism evidence="5 6">
    <name type="scientific">Rhodococcus rhodnii</name>
    <dbReference type="NCBI Taxonomy" id="38312"/>
    <lineage>
        <taxon>Bacteria</taxon>
        <taxon>Bacillati</taxon>
        <taxon>Actinomycetota</taxon>
        <taxon>Actinomycetes</taxon>
        <taxon>Mycobacteriales</taxon>
        <taxon>Nocardiaceae</taxon>
        <taxon>Rhodococcus</taxon>
    </lineage>
</organism>
<dbReference type="Gene3D" id="1.20.120.530">
    <property type="entry name" value="GntR ligand-binding domain-like"/>
    <property type="match status" value="1"/>
</dbReference>
<dbReference type="SUPFAM" id="SSF48008">
    <property type="entry name" value="GntR ligand-binding domain-like"/>
    <property type="match status" value="1"/>
</dbReference>
<dbReference type="InterPro" id="IPR000524">
    <property type="entry name" value="Tscrpt_reg_HTH_GntR"/>
</dbReference>
<protein>
    <submittedName>
        <fullName evidence="5">GntR family transcriptional regulator</fullName>
    </submittedName>
</protein>
<dbReference type="InterPro" id="IPR036390">
    <property type="entry name" value="WH_DNA-bd_sf"/>
</dbReference>
<dbReference type="InterPro" id="IPR036388">
    <property type="entry name" value="WH-like_DNA-bd_sf"/>
</dbReference>
<keyword evidence="2" id="KW-0238">DNA-binding</keyword>
<dbReference type="GO" id="GO:0003700">
    <property type="term" value="F:DNA-binding transcription factor activity"/>
    <property type="evidence" value="ECO:0007669"/>
    <property type="project" value="InterPro"/>
</dbReference>
<dbReference type="Gene3D" id="1.10.10.10">
    <property type="entry name" value="Winged helix-like DNA-binding domain superfamily/Winged helix DNA-binding domain"/>
    <property type="match status" value="1"/>
</dbReference>
<reference evidence="5 6" key="1">
    <citation type="submission" date="2018-07" db="EMBL/GenBank/DDBJ databases">
        <title>Genome sequence of Rhodococcus rhodnii ATCC 35071 from Rhodnius prolixus.</title>
        <authorList>
            <person name="Patel V."/>
            <person name="Vogel K.J."/>
        </authorList>
    </citation>
    <scope>NUCLEOTIDE SEQUENCE [LARGE SCALE GENOMIC DNA]</scope>
    <source>
        <strain evidence="5 6">ATCC 35071</strain>
    </source>
</reference>
<keyword evidence="3" id="KW-0804">Transcription</keyword>
<feature type="domain" description="HTH gntR-type" evidence="4">
    <location>
        <begin position="20"/>
        <end position="87"/>
    </location>
</feature>
<dbReference type="Pfam" id="PF00392">
    <property type="entry name" value="GntR"/>
    <property type="match status" value="1"/>
</dbReference>
<accession>A0A6P2CKK2</accession>
<evidence type="ECO:0000313" key="6">
    <source>
        <dbReference type="Proteomes" id="UP000471120"/>
    </source>
</evidence>
<dbReference type="PRINTS" id="PR00035">
    <property type="entry name" value="HTHGNTR"/>
</dbReference>
<dbReference type="InterPro" id="IPR008920">
    <property type="entry name" value="TF_FadR/GntR_C"/>
</dbReference>
<dbReference type="Proteomes" id="UP000471120">
    <property type="component" value="Unassembled WGS sequence"/>
</dbReference>
<dbReference type="EMBL" id="QRCM01000001">
    <property type="protein sequence ID" value="TXG91686.1"/>
    <property type="molecule type" value="Genomic_DNA"/>
</dbReference>
<proteinExistence type="predicted"/>
<dbReference type="RefSeq" id="WP_010839762.1">
    <property type="nucleotide sequence ID" value="NZ_QRCM01000001.1"/>
</dbReference>